<comment type="caution">
    <text evidence="5">The sequence shown here is derived from an EMBL/GenBank/DDBJ whole genome shotgun (WGS) entry which is preliminary data.</text>
</comment>
<evidence type="ECO:0000256" key="3">
    <source>
        <dbReference type="RuleBase" id="RU361235"/>
    </source>
</evidence>
<keyword evidence="6" id="KW-1185">Reference proteome</keyword>
<dbReference type="PRINTS" id="PR00878">
    <property type="entry name" value="CHOLNESTRASE"/>
</dbReference>
<name>A0ABT8Y831_9SPHN</name>
<evidence type="ECO:0000313" key="6">
    <source>
        <dbReference type="Proteomes" id="UP001169764"/>
    </source>
</evidence>
<dbReference type="InterPro" id="IPR019819">
    <property type="entry name" value="Carboxylesterase_B_CS"/>
</dbReference>
<dbReference type="SUPFAM" id="SSF53474">
    <property type="entry name" value="alpha/beta-Hydrolases"/>
    <property type="match status" value="1"/>
</dbReference>
<gene>
    <name evidence="5" type="ORF">Q4F19_06590</name>
</gene>
<protein>
    <recommendedName>
        <fullName evidence="3">Carboxylic ester hydrolase</fullName>
        <ecNumber evidence="3">3.1.1.-</ecNumber>
    </recommendedName>
</protein>
<dbReference type="InterPro" id="IPR019826">
    <property type="entry name" value="Carboxylesterase_B_AS"/>
</dbReference>
<dbReference type="PROSITE" id="PS00941">
    <property type="entry name" value="CARBOXYLESTERASE_B_2"/>
    <property type="match status" value="1"/>
</dbReference>
<dbReference type="RefSeq" id="WP_303540886.1">
    <property type="nucleotide sequence ID" value="NZ_JAUOTP010000002.1"/>
</dbReference>
<organism evidence="5 6">
    <name type="scientific">Sphingomonas natans</name>
    <dbReference type="NCBI Taxonomy" id="3063330"/>
    <lineage>
        <taxon>Bacteria</taxon>
        <taxon>Pseudomonadati</taxon>
        <taxon>Pseudomonadota</taxon>
        <taxon>Alphaproteobacteria</taxon>
        <taxon>Sphingomonadales</taxon>
        <taxon>Sphingomonadaceae</taxon>
        <taxon>Sphingomonas</taxon>
    </lineage>
</organism>
<dbReference type="InterPro" id="IPR000997">
    <property type="entry name" value="Cholinesterase"/>
</dbReference>
<reference evidence="5" key="1">
    <citation type="submission" date="2023-07" db="EMBL/GenBank/DDBJ databases">
        <authorList>
            <person name="Kim M."/>
        </authorList>
    </citation>
    <scope>NUCLEOTIDE SEQUENCE</scope>
    <source>
        <strain evidence="5">BIUV-7</strain>
    </source>
</reference>
<dbReference type="InterPro" id="IPR029058">
    <property type="entry name" value="AB_hydrolase_fold"/>
</dbReference>
<evidence type="ECO:0000259" key="4">
    <source>
        <dbReference type="Pfam" id="PF00135"/>
    </source>
</evidence>
<dbReference type="PROSITE" id="PS00122">
    <property type="entry name" value="CARBOXYLESTERASE_B_1"/>
    <property type="match status" value="1"/>
</dbReference>
<dbReference type="InterPro" id="IPR050309">
    <property type="entry name" value="Type-B_Carboxylest/Lipase"/>
</dbReference>
<dbReference type="Pfam" id="PF00135">
    <property type="entry name" value="COesterase"/>
    <property type="match status" value="2"/>
</dbReference>
<evidence type="ECO:0000256" key="2">
    <source>
        <dbReference type="ARBA" id="ARBA00022801"/>
    </source>
</evidence>
<dbReference type="Proteomes" id="UP001169764">
    <property type="component" value="Unassembled WGS sequence"/>
</dbReference>
<accession>A0ABT8Y831</accession>
<comment type="similarity">
    <text evidence="1 3">Belongs to the type-B carboxylesterase/lipase family.</text>
</comment>
<keyword evidence="2 3" id="KW-0378">Hydrolase</keyword>
<proteinExistence type="inferred from homology"/>
<dbReference type="EC" id="3.1.1.-" evidence="3"/>
<sequence>MASNIRWSAGSSLGAALTLICGGLPAAASGELVVRVSQGALRGTSADGVEAFQGIPFAQPPVGDYRWRPPGPAAGWSGVRDATAPGAACVQGSGNRSPKIQSEDCLFVNVWRPAGAEAGGKLPVMLWIHGGGFVAGVSTSPMFNGTHLAQKGVILVSFNYRLGRLGFFAHPALSAEAGTGLTANYGTMDQIAALKWVRANIAAFGGDPDNITLFGESSGGQSVNTLMVSPLSRGLFAKAISESGLGRNLTRNAVYPVRGDAAVTGEKAGLALAAKLGVPGTDAAALKALRALPADQFVAPLTSEPGAILDGILLPEPIAKAFAAGHEAKVPYIVGANSCERCGVQAILDDPDATIARAGPLRARLIAIYGTDPKVAAIDFASDADHVEPSRELARLHARNGLPSWHYNFGYLPSAMTGRFVGVPHGAEVPFVFGTFADGQDPPREANVDDRRVSEELMTFWTNFAKTSAPGTAGNVRWPRYEAQTNMTLTFSTSGPKAVSDFRKDRLDFAESVAMASK</sequence>
<evidence type="ECO:0000313" key="5">
    <source>
        <dbReference type="EMBL" id="MDO6414043.1"/>
    </source>
</evidence>
<evidence type="ECO:0000256" key="1">
    <source>
        <dbReference type="ARBA" id="ARBA00005964"/>
    </source>
</evidence>
<dbReference type="EMBL" id="JAUOTP010000002">
    <property type="protein sequence ID" value="MDO6414043.1"/>
    <property type="molecule type" value="Genomic_DNA"/>
</dbReference>
<dbReference type="InterPro" id="IPR002018">
    <property type="entry name" value="CarbesteraseB"/>
</dbReference>
<dbReference type="Gene3D" id="3.40.50.1820">
    <property type="entry name" value="alpha/beta hydrolase"/>
    <property type="match status" value="1"/>
</dbReference>
<dbReference type="PANTHER" id="PTHR11559">
    <property type="entry name" value="CARBOXYLESTERASE"/>
    <property type="match status" value="1"/>
</dbReference>
<feature type="domain" description="Carboxylesterase type B" evidence="4">
    <location>
        <begin position="376"/>
        <end position="507"/>
    </location>
</feature>
<feature type="domain" description="Carboxylesterase type B" evidence="4">
    <location>
        <begin position="32"/>
        <end position="350"/>
    </location>
</feature>